<dbReference type="Pfam" id="PF13188">
    <property type="entry name" value="PAS_8"/>
    <property type="match status" value="1"/>
</dbReference>
<dbReference type="InterPro" id="IPR001789">
    <property type="entry name" value="Sig_transdc_resp-reg_receiver"/>
</dbReference>
<keyword evidence="6" id="KW-0418">Kinase</keyword>
<keyword evidence="4 7" id="KW-0597">Phosphoprotein</keyword>
<dbReference type="Gene3D" id="3.30.450.20">
    <property type="entry name" value="PAS domain"/>
    <property type="match status" value="1"/>
</dbReference>
<dbReference type="SMART" id="SM00388">
    <property type="entry name" value="HisKA"/>
    <property type="match status" value="1"/>
</dbReference>
<evidence type="ECO:0000313" key="15">
    <source>
        <dbReference type="EMBL" id="MBJ3785297.1"/>
    </source>
</evidence>
<dbReference type="Pfam" id="PF02518">
    <property type="entry name" value="HATPase_c"/>
    <property type="match status" value="1"/>
</dbReference>
<dbReference type="GO" id="GO:0016020">
    <property type="term" value="C:membrane"/>
    <property type="evidence" value="ECO:0007669"/>
    <property type="project" value="UniProtKB-SubCell"/>
</dbReference>
<dbReference type="Pfam" id="PF00072">
    <property type="entry name" value="Response_reg"/>
    <property type="match status" value="1"/>
</dbReference>
<dbReference type="Gene3D" id="6.10.340.10">
    <property type="match status" value="1"/>
</dbReference>
<dbReference type="InterPro" id="IPR004358">
    <property type="entry name" value="Sig_transdc_His_kin-like_C"/>
</dbReference>
<evidence type="ECO:0000256" key="1">
    <source>
        <dbReference type="ARBA" id="ARBA00000085"/>
    </source>
</evidence>
<reference evidence="15" key="1">
    <citation type="submission" date="2020-12" db="EMBL/GenBank/DDBJ databases">
        <title>Devosia sp. MSA67 isolated from Mo River.</title>
        <authorList>
            <person name="Ma F."/>
            <person name="Zi Z."/>
        </authorList>
    </citation>
    <scope>NUCLEOTIDE SEQUENCE</scope>
    <source>
        <strain evidence="15">MSA67</strain>
    </source>
</reference>
<evidence type="ECO:0000256" key="4">
    <source>
        <dbReference type="ARBA" id="ARBA00022553"/>
    </source>
</evidence>
<name>A0A934MHN5_9HYPH</name>
<evidence type="ECO:0000256" key="2">
    <source>
        <dbReference type="ARBA" id="ARBA00004370"/>
    </source>
</evidence>
<feature type="region of interest" description="Disordered" evidence="9">
    <location>
        <begin position="277"/>
        <end position="303"/>
    </location>
</feature>
<accession>A0A934MHN5</accession>
<gene>
    <name evidence="15" type="ORF">JEQ47_11230</name>
</gene>
<organism evidence="15 16">
    <name type="scientific">Devosia sediminis</name>
    <dbReference type="NCBI Taxonomy" id="2798801"/>
    <lineage>
        <taxon>Bacteria</taxon>
        <taxon>Pseudomonadati</taxon>
        <taxon>Pseudomonadota</taxon>
        <taxon>Alphaproteobacteria</taxon>
        <taxon>Hyphomicrobiales</taxon>
        <taxon>Devosiaceae</taxon>
        <taxon>Devosia</taxon>
    </lineage>
</organism>
<dbReference type="Pfam" id="PF00672">
    <property type="entry name" value="HAMP"/>
    <property type="match status" value="1"/>
</dbReference>
<keyword evidence="10" id="KW-0472">Membrane</keyword>
<dbReference type="PROSITE" id="PS50109">
    <property type="entry name" value="HIS_KIN"/>
    <property type="match status" value="1"/>
</dbReference>
<dbReference type="SUPFAM" id="SSF55874">
    <property type="entry name" value="ATPase domain of HSP90 chaperone/DNA topoisomerase II/histidine kinase"/>
    <property type="match status" value="1"/>
</dbReference>
<dbReference type="PANTHER" id="PTHR43047">
    <property type="entry name" value="TWO-COMPONENT HISTIDINE PROTEIN KINASE"/>
    <property type="match status" value="1"/>
</dbReference>
<dbReference type="SMART" id="SM00091">
    <property type="entry name" value="PAS"/>
    <property type="match status" value="1"/>
</dbReference>
<dbReference type="InterPro" id="IPR011006">
    <property type="entry name" value="CheY-like_superfamily"/>
</dbReference>
<dbReference type="CDD" id="cd00082">
    <property type="entry name" value="HisKA"/>
    <property type="match status" value="1"/>
</dbReference>
<dbReference type="InterPro" id="IPR035965">
    <property type="entry name" value="PAS-like_dom_sf"/>
</dbReference>
<dbReference type="InterPro" id="IPR000014">
    <property type="entry name" value="PAS"/>
</dbReference>
<protein>
    <recommendedName>
        <fullName evidence="3">histidine kinase</fullName>
        <ecNumber evidence="3">2.7.13.3</ecNumber>
    </recommendedName>
</protein>
<keyword evidence="10" id="KW-0812">Transmembrane</keyword>
<evidence type="ECO:0000256" key="9">
    <source>
        <dbReference type="SAM" id="MobiDB-lite"/>
    </source>
</evidence>
<dbReference type="SUPFAM" id="SSF55785">
    <property type="entry name" value="PYP-like sensor domain (PAS domain)"/>
    <property type="match status" value="1"/>
</dbReference>
<dbReference type="Pfam" id="PF00512">
    <property type="entry name" value="HisKA"/>
    <property type="match status" value="1"/>
</dbReference>
<feature type="transmembrane region" description="Helical" evidence="10">
    <location>
        <begin position="347"/>
        <end position="366"/>
    </location>
</feature>
<keyword evidence="5" id="KW-0808">Transferase</keyword>
<dbReference type="AlphaFoldDB" id="A0A934MHN5"/>
<evidence type="ECO:0000259" key="13">
    <source>
        <dbReference type="PROSITE" id="PS50112"/>
    </source>
</evidence>
<comment type="caution">
    <text evidence="15">The sequence shown here is derived from an EMBL/GenBank/DDBJ whole genome shotgun (WGS) entry which is preliminary data.</text>
</comment>
<evidence type="ECO:0000256" key="6">
    <source>
        <dbReference type="ARBA" id="ARBA00022777"/>
    </source>
</evidence>
<evidence type="ECO:0000256" key="7">
    <source>
        <dbReference type="PROSITE-ProRule" id="PRU00169"/>
    </source>
</evidence>
<dbReference type="InterPro" id="IPR036097">
    <property type="entry name" value="HisK_dim/P_sf"/>
</dbReference>
<dbReference type="SMART" id="SM00304">
    <property type="entry name" value="HAMP"/>
    <property type="match status" value="1"/>
</dbReference>
<sequence length="1120" mass="121108">MAFTRLWPSNFRGRLFVIFVAVMALPLSLTVLALITTQTSSLEEETLAQLRFSRDAKQAEIEQYLAFSVSQAETLTKTSTVRYSIGDFYGFSYGFRMIDQRPEAARQVLQDIFASSADGAPAGQMGGPLLREALDYANAHNRFHEDYLAFLRTSEFDNLYLVSLDGRIVYSAVKDGYLGSDLGSAFIDHTPLARLTRTLVDGAGVNGIALEDFSLDPVSDSFSAYVGILVELHGRPRGVALFRLPAQAVDAVVQGQFGNRAAGQLYLTSADGTLVSGPPDGAWATGEQGRSPRSPASQTGASHVPGLGGEPALAAWAAVPFGNSAWHLTAEVPTRQAFAKIESLTRFVLLLAGLSLPVIFWTALLLSRSISSSLGTLADAAESIAAGKLEMQVPAIAGPVELSRLTQSFERMRNSVLEQLALIRQKNAELEQQVAIIAEKNTELEEADRQKDAFVANTSHELRTPLNGIIGISGTLAAGAAGELSPVQRGQMEIITYSARRLSRLVDDLLDLYRIRQGRMRLDIHAVHLPTSIRNVLSVAQTMVWGESIAIKVQLDDDLPYLLADPVRLEQILYNLVGNAIKYAGNGTIWISARKHGSEIEIAVRDTGAGISPDNLERVFQPLERASGDEVEGSGLGLTIARQLAHAMTGRLSASSELGSGSVFRLVLPVAEIGAELASMELLSDAVTHAITLAEPVATAAATTSHGTRLLLVDDEPVNLQVLRNVLLPLGYDLETARNGHEAIDAVCRSKPDLVILDVMMPGMSGLDVARKLRERHTLYDLPIIMLTARSRTRDLLAGFESGANDYVCKPFVKDELLARIASLLAASKAQAQARENAELREEIERRVRVEDALRLSQQRMSRLLDTVSAGVICATEAGRISYANHAAVHLLGARLLAGDTKLDDVLPADLLGSIRDDIASSGEANVTDIRLEGAATGPVLISGFELEPQAGGGLALIVDRDTASARSDAAHVSRSIRDVLDTVGPTIGRPAPAASAVEAVAFQPALYRETLVAVMVESLRLWRQETGDSKFDLAEKSGIWRVNLDRSSLQARTLDKYLLVETLPAQPRWRDVVNTAEFVLRSVKDSADADQLREALELLKRLIRKARSQPEETALTVSD</sequence>
<dbReference type="SMART" id="SM00387">
    <property type="entry name" value="HATPase_c"/>
    <property type="match status" value="1"/>
</dbReference>
<dbReference type="Gene3D" id="3.30.565.10">
    <property type="entry name" value="Histidine kinase-like ATPase, C-terminal domain"/>
    <property type="match status" value="1"/>
</dbReference>
<feature type="domain" description="PAS" evidence="13">
    <location>
        <begin position="857"/>
        <end position="893"/>
    </location>
</feature>
<dbReference type="RefSeq" id="WP_198876484.1">
    <property type="nucleotide sequence ID" value="NZ_JAEKMH010000002.1"/>
</dbReference>
<evidence type="ECO:0000256" key="5">
    <source>
        <dbReference type="ARBA" id="ARBA00022679"/>
    </source>
</evidence>
<comment type="catalytic activity">
    <reaction evidence="1">
        <text>ATP + protein L-histidine = ADP + protein N-phospho-L-histidine.</text>
        <dbReference type="EC" id="2.7.13.3"/>
    </reaction>
</comment>
<keyword evidence="8" id="KW-0175">Coiled coil</keyword>
<dbReference type="SUPFAM" id="SSF158472">
    <property type="entry name" value="HAMP domain-like"/>
    <property type="match status" value="1"/>
</dbReference>
<dbReference type="PROSITE" id="PS50110">
    <property type="entry name" value="RESPONSE_REGULATORY"/>
    <property type="match status" value="1"/>
</dbReference>
<dbReference type="GO" id="GO:0000155">
    <property type="term" value="F:phosphorelay sensor kinase activity"/>
    <property type="evidence" value="ECO:0007669"/>
    <property type="project" value="InterPro"/>
</dbReference>
<dbReference type="PRINTS" id="PR00344">
    <property type="entry name" value="BCTRLSENSOR"/>
</dbReference>
<dbReference type="InterPro" id="IPR036890">
    <property type="entry name" value="HATPase_C_sf"/>
</dbReference>
<evidence type="ECO:0000259" key="14">
    <source>
        <dbReference type="PROSITE" id="PS50885"/>
    </source>
</evidence>
<dbReference type="Proteomes" id="UP000602124">
    <property type="component" value="Unassembled WGS sequence"/>
</dbReference>
<dbReference type="Gene3D" id="3.40.50.2300">
    <property type="match status" value="1"/>
</dbReference>
<dbReference type="PROSITE" id="PS50112">
    <property type="entry name" value="PAS"/>
    <property type="match status" value="1"/>
</dbReference>
<comment type="subcellular location">
    <subcellularLocation>
        <location evidence="2">Membrane</location>
    </subcellularLocation>
</comment>
<dbReference type="SMART" id="SM00448">
    <property type="entry name" value="REC"/>
    <property type="match status" value="1"/>
</dbReference>
<dbReference type="InterPro" id="IPR005467">
    <property type="entry name" value="His_kinase_dom"/>
</dbReference>
<dbReference type="InterPro" id="IPR003660">
    <property type="entry name" value="HAMP_dom"/>
</dbReference>
<evidence type="ECO:0000256" key="3">
    <source>
        <dbReference type="ARBA" id="ARBA00012438"/>
    </source>
</evidence>
<dbReference type="SUPFAM" id="SSF52172">
    <property type="entry name" value="CheY-like"/>
    <property type="match status" value="1"/>
</dbReference>
<proteinExistence type="predicted"/>
<feature type="transmembrane region" description="Helical" evidence="10">
    <location>
        <begin position="15"/>
        <end position="35"/>
    </location>
</feature>
<evidence type="ECO:0000256" key="8">
    <source>
        <dbReference type="SAM" id="Coils"/>
    </source>
</evidence>
<dbReference type="PROSITE" id="PS50885">
    <property type="entry name" value="HAMP"/>
    <property type="match status" value="1"/>
</dbReference>
<dbReference type="CDD" id="cd22890">
    <property type="entry name" value="ChiS-DBD"/>
    <property type="match status" value="1"/>
</dbReference>
<dbReference type="InterPro" id="IPR003661">
    <property type="entry name" value="HisK_dim/P_dom"/>
</dbReference>
<evidence type="ECO:0000256" key="10">
    <source>
        <dbReference type="SAM" id="Phobius"/>
    </source>
</evidence>
<dbReference type="CDD" id="cd06225">
    <property type="entry name" value="HAMP"/>
    <property type="match status" value="1"/>
</dbReference>
<dbReference type="CDD" id="cd00075">
    <property type="entry name" value="HATPase"/>
    <property type="match status" value="1"/>
</dbReference>
<dbReference type="SUPFAM" id="SSF47384">
    <property type="entry name" value="Homodimeric domain of signal transducing histidine kinase"/>
    <property type="match status" value="1"/>
</dbReference>
<keyword evidence="16" id="KW-1185">Reference proteome</keyword>
<feature type="domain" description="Response regulatory" evidence="12">
    <location>
        <begin position="709"/>
        <end position="825"/>
    </location>
</feature>
<feature type="domain" description="HAMP" evidence="14">
    <location>
        <begin position="368"/>
        <end position="421"/>
    </location>
</feature>
<dbReference type="Gene3D" id="1.10.287.130">
    <property type="match status" value="1"/>
</dbReference>
<feature type="coiled-coil region" evidence="8">
    <location>
        <begin position="413"/>
        <end position="457"/>
    </location>
</feature>
<evidence type="ECO:0000313" key="16">
    <source>
        <dbReference type="Proteomes" id="UP000602124"/>
    </source>
</evidence>
<dbReference type="EMBL" id="JAEKMH010000002">
    <property type="protein sequence ID" value="MBJ3785297.1"/>
    <property type="molecule type" value="Genomic_DNA"/>
</dbReference>
<dbReference type="InterPro" id="IPR003594">
    <property type="entry name" value="HATPase_dom"/>
</dbReference>
<feature type="modified residue" description="4-aspartylphosphate" evidence="7">
    <location>
        <position position="758"/>
    </location>
</feature>
<dbReference type="PANTHER" id="PTHR43047:SF64">
    <property type="entry name" value="HISTIDINE KINASE CONTAINING CHEY-HOMOLOGOUS RECEIVER DOMAIN AND PAS DOMAIN-RELATED"/>
    <property type="match status" value="1"/>
</dbReference>
<dbReference type="EC" id="2.7.13.3" evidence="3"/>
<evidence type="ECO:0000259" key="11">
    <source>
        <dbReference type="PROSITE" id="PS50109"/>
    </source>
</evidence>
<feature type="domain" description="Histidine kinase" evidence="11">
    <location>
        <begin position="457"/>
        <end position="672"/>
    </location>
</feature>
<keyword evidence="10" id="KW-1133">Transmembrane helix</keyword>
<evidence type="ECO:0000259" key="12">
    <source>
        <dbReference type="PROSITE" id="PS50110"/>
    </source>
</evidence>